<dbReference type="Gene3D" id="3.90.180.10">
    <property type="entry name" value="Medium-chain alcohol dehydrogenases, catalytic domain"/>
    <property type="match status" value="1"/>
</dbReference>
<keyword evidence="3" id="KW-1185">Reference proteome</keyword>
<dbReference type="SMART" id="SM00827">
    <property type="entry name" value="PKS_AT"/>
    <property type="match status" value="1"/>
</dbReference>
<dbReference type="OrthoDB" id="329835at2759"/>
<dbReference type="InterPro" id="IPR001227">
    <property type="entry name" value="Ac_transferase_dom_sf"/>
</dbReference>
<dbReference type="InterPro" id="IPR020841">
    <property type="entry name" value="PKS_Beta-ketoAc_synthase_dom"/>
</dbReference>
<evidence type="ECO:0000259" key="1">
    <source>
        <dbReference type="PROSITE" id="PS52004"/>
    </source>
</evidence>
<dbReference type="Gene3D" id="3.30.70.3290">
    <property type="match status" value="1"/>
</dbReference>
<dbReference type="GO" id="GO:0016787">
    <property type="term" value="F:hydrolase activity"/>
    <property type="evidence" value="ECO:0007669"/>
    <property type="project" value="UniProtKB-KW"/>
</dbReference>
<dbReference type="SMART" id="SM00829">
    <property type="entry name" value="PKS_ER"/>
    <property type="match status" value="1"/>
</dbReference>
<accession>A0A5E4MTG5</accession>
<dbReference type="UniPathway" id="UPA00094"/>
<dbReference type="CDD" id="cd05195">
    <property type="entry name" value="enoyl_red"/>
    <property type="match status" value="1"/>
</dbReference>
<dbReference type="PANTHER" id="PTHR43775:SF23">
    <property type="entry name" value="FATTY ACID SYNTHASE 3"/>
    <property type="match status" value="1"/>
</dbReference>
<dbReference type="GO" id="GO:0016491">
    <property type="term" value="F:oxidoreductase activity"/>
    <property type="evidence" value="ECO:0007669"/>
    <property type="project" value="InterPro"/>
</dbReference>
<dbReference type="SMART" id="SM00825">
    <property type="entry name" value="PKS_KS"/>
    <property type="match status" value="1"/>
</dbReference>
<dbReference type="InterPro" id="IPR036291">
    <property type="entry name" value="NAD(P)-bd_dom_sf"/>
</dbReference>
<dbReference type="InterPro" id="IPR032821">
    <property type="entry name" value="PKS_assoc"/>
</dbReference>
<dbReference type="InterPro" id="IPR014031">
    <property type="entry name" value="Ketoacyl_synth_C"/>
</dbReference>
<keyword evidence="2" id="KW-0808">Transferase</keyword>
<gene>
    <name evidence="2" type="ORF">CINCED_3A020887</name>
</gene>
<dbReference type="InterPro" id="IPR016036">
    <property type="entry name" value="Malonyl_transacylase_ACP-bd"/>
</dbReference>
<organism evidence="2 3">
    <name type="scientific">Cinara cedri</name>
    <dbReference type="NCBI Taxonomy" id="506608"/>
    <lineage>
        <taxon>Eukaryota</taxon>
        <taxon>Metazoa</taxon>
        <taxon>Ecdysozoa</taxon>
        <taxon>Arthropoda</taxon>
        <taxon>Hexapoda</taxon>
        <taxon>Insecta</taxon>
        <taxon>Pterygota</taxon>
        <taxon>Neoptera</taxon>
        <taxon>Paraneoptera</taxon>
        <taxon>Hemiptera</taxon>
        <taxon>Sternorrhyncha</taxon>
        <taxon>Aphidomorpha</taxon>
        <taxon>Aphidoidea</taxon>
        <taxon>Aphididae</taxon>
        <taxon>Lachninae</taxon>
        <taxon>Cinara</taxon>
    </lineage>
</organism>
<dbReference type="GO" id="GO:0004312">
    <property type="term" value="F:fatty acid synthase activity"/>
    <property type="evidence" value="ECO:0007669"/>
    <property type="project" value="TreeGrafter"/>
</dbReference>
<dbReference type="Gene3D" id="3.40.47.10">
    <property type="match status" value="1"/>
</dbReference>
<dbReference type="SUPFAM" id="SSF53474">
    <property type="entry name" value="alpha/beta-Hydrolases"/>
    <property type="match status" value="1"/>
</dbReference>
<dbReference type="InterPro" id="IPR050091">
    <property type="entry name" value="PKS_NRPS_Biosynth_Enz"/>
</dbReference>
<dbReference type="Pfam" id="PF16197">
    <property type="entry name" value="KAsynt_C_assoc"/>
    <property type="match status" value="1"/>
</dbReference>
<dbReference type="InterPro" id="IPR016035">
    <property type="entry name" value="Acyl_Trfase/lysoPLipase"/>
</dbReference>
<evidence type="ECO:0000313" key="2">
    <source>
        <dbReference type="EMBL" id="VVC35573.1"/>
    </source>
</evidence>
<dbReference type="SUPFAM" id="SSF51735">
    <property type="entry name" value="NAD(P)-binding Rossmann-fold domains"/>
    <property type="match status" value="1"/>
</dbReference>
<name>A0A5E4MTG5_9HEMI</name>
<keyword evidence="2" id="KW-0378">Hydrolase</keyword>
<dbReference type="InterPro" id="IPR016039">
    <property type="entry name" value="Thiolase-like"/>
</dbReference>
<dbReference type="Pfam" id="PF02801">
    <property type="entry name" value="Ketoacyl-synt_C"/>
    <property type="match status" value="1"/>
</dbReference>
<reference evidence="2 3" key="1">
    <citation type="submission" date="2019-08" db="EMBL/GenBank/DDBJ databases">
        <authorList>
            <person name="Alioto T."/>
            <person name="Alioto T."/>
            <person name="Gomez Garrido J."/>
        </authorList>
    </citation>
    <scope>NUCLEOTIDE SEQUENCE [LARGE SCALE GENOMIC DNA]</scope>
</reference>
<dbReference type="InterPro" id="IPR029058">
    <property type="entry name" value="AB_hydrolase_fold"/>
</dbReference>
<dbReference type="GO" id="GO:0006633">
    <property type="term" value="P:fatty acid biosynthetic process"/>
    <property type="evidence" value="ECO:0007669"/>
    <property type="project" value="UniProtKB-UniPathway"/>
</dbReference>
<protein>
    <submittedName>
        <fullName evidence="2">Acyl transferase/acyl hydrolase/lysophospholipase,Ketoacyl-synthetase, C</fullName>
    </submittedName>
</protein>
<dbReference type="InterPro" id="IPR014030">
    <property type="entry name" value="Ketoacyl_synth_N"/>
</dbReference>
<dbReference type="EMBL" id="CABPRJ010001427">
    <property type="protein sequence ID" value="VVC35573.1"/>
    <property type="molecule type" value="Genomic_DNA"/>
</dbReference>
<feature type="domain" description="Ketosynthase family 3 (KS3)" evidence="1">
    <location>
        <begin position="7"/>
        <end position="413"/>
    </location>
</feature>
<dbReference type="Proteomes" id="UP000325440">
    <property type="component" value="Unassembled WGS sequence"/>
</dbReference>
<dbReference type="SUPFAM" id="SSF53901">
    <property type="entry name" value="Thiolase-like"/>
    <property type="match status" value="1"/>
</dbReference>
<dbReference type="Gene3D" id="3.40.50.1820">
    <property type="entry name" value="alpha/beta hydrolase"/>
    <property type="match status" value="1"/>
</dbReference>
<dbReference type="InterPro" id="IPR020843">
    <property type="entry name" value="ER"/>
</dbReference>
<dbReference type="SUPFAM" id="SSF55048">
    <property type="entry name" value="Probable ACP-binding domain of malonyl-CoA ACP transacylase"/>
    <property type="match status" value="1"/>
</dbReference>
<dbReference type="InterPro" id="IPR014043">
    <property type="entry name" value="Acyl_transferase_dom"/>
</dbReference>
<dbReference type="InterPro" id="IPR042104">
    <property type="entry name" value="PKS_dehydratase_sf"/>
</dbReference>
<dbReference type="CDD" id="cd00833">
    <property type="entry name" value="PKS"/>
    <property type="match status" value="1"/>
</dbReference>
<evidence type="ECO:0000313" key="3">
    <source>
        <dbReference type="Proteomes" id="UP000325440"/>
    </source>
</evidence>
<dbReference type="Pfam" id="PF00698">
    <property type="entry name" value="Acyl_transf_1"/>
    <property type="match status" value="1"/>
</dbReference>
<dbReference type="Gene3D" id="3.40.366.10">
    <property type="entry name" value="Malonyl-Coenzyme A Acyl Carrier Protein, domain 2"/>
    <property type="match status" value="1"/>
</dbReference>
<dbReference type="Pfam" id="PF00109">
    <property type="entry name" value="ketoacyl-synt"/>
    <property type="match status" value="1"/>
</dbReference>
<dbReference type="PANTHER" id="PTHR43775">
    <property type="entry name" value="FATTY ACID SYNTHASE"/>
    <property type="match status" value="1"/>
</dbReference>
<dbReference type="PROSITE" id="PS52004">
    <property type="entry name" value="KS3_2"/>
    <property type="match status" value="1"/>
</dbReference>
<sequence>MDDKEKLFDVVISGVGGKFPKSENIEQLKINLNNKVNMVTENDCRWNKDEWPGIPAATGKVSVLQKLDDTFMGINSRIVKAMDPLTRVLLERAYEAIIDAGLNPKHLYGSQTSVYTASCVSDSEAIGCDEKLTTPFWLLAHVRALLANRVSNLLNLQGPSYTIDSSWIGGIEILKQAADDIAKGRVKAVLVGVSNIIWHPDMAKHWIGLEKLSADGICRSFDENANGYGRSEGVVVLLLQRSTEALRSYGSIIHADARVCMEKSVNFIRPSEDSFREFFKSFYKDCKVSPESISYLEADGSGCKYYEEKELNVSSEIFCENQRTSPLPIGSIKSNLGHTEGASSLVSVVKALIALDSGIIPPNINFQSPNMKIEGFKKKTMKVVTEPTKLEGPIVALTTLGVSSSIGHVLLKQNPKTKVFSQLGPSQRLILLSGRTEKSISESIDKVKTLPRDDEYLGLVQNAFSDNIMGHFHRGFALLNSETSPTFGFQEMGGINRPVWFVFGGMGSQWPGMASDLMEIPCFAESVKRCDTYIRPIGFNIIDIITNPDPNILKSKPVISFLAITTIHIAFVDLLAKLGIHPDGMFGHSLGENGCAYADGCFNTYEALMAAYARGSVSEFLKPEKGLMAAVGLNYKNIPDLPSSIDIGCHNAEENVTLSGPAEDMENYLETLNKRKVFVRQVNSNGIAYHSRMVLRQADFVQKFIEKAVPNPKKRSAKWISTSISEDNWNGDLAQWSSGQYHANNFKSTVYFAEACKKVPKNVIVIEIAPHGLFQGLLKSSLDSSCKIVSLAKRGSNSPLKYFLTILGELYISGLQPNLNVIYPPPAYPVSRGTPSLAPLISWNHEDTWPINTHYGAFNLDYVQLCLRDKSSRHLLGHKVNEATVVPLSFFITEVLRSFEKNQSGSTDKLCQTVFENVFVHKPLMASAEEPSGFYTQILIGSGLFEVIETQNILVSGMIYMADTNHLISPEPPADCEVNIENEWISDNEIYRTFSENNIHFSNPYCTIQKILINEKGFLANIVWKNDLSFNINSMMQLKMFADLQSNYETPLLPSWFRSLVIDKEKMKNIFQGSLVYITFDTRTNVIRGPGIEIEVLKTSVFPTICPPPINLNIQKVQFVDQSNPKTNNFTQFVSLCVQLTKNTSKTQSPSKLKTKLKINNAIFVELFRKLFQVQPFLKADVEEYPNIQITELTSNDVLLLVTEDLNEQINKDIKKYPGRVFVLVKNMMVDDNYTVVIQQEINGAIYRLVTRTIKLPNKILEVTTNNSLWKDNIEQGLNSFTNNISPIVLIKTESESQLQVVREIENIKSLISFRYVIFSEDSQVFDLTKTFFREQLFKGLRQNILINNTWGSYNVLPCIDLSKESNDHNLQRYINTKSELTIKFIESIKENIKEEEVCTQYSGIDNEGKNVMGIMKYKTKNKRFDIDNIFKWYVNSEWTLQDAAKLPLAYSMAYYCLVIKARVRSGNSILIHNGCSQDSQAFIRVALEFNCKVYVTTYNNDQSDFLKNLFPKLNFGNILDLNNKKFEIQLMNLTKGKGCNIIINSIPTEFLWASLRCIKKFGTFIHIGSQDINVHTQIGMYMFLKNITLYGVNNFLHVINSSIETKNHIQKLVENGIKDKIVSPLHNETLKTVSSSIKVHSSEKELISLETDSCKDHSFVKKDNSYIIIGSMTNLWVKTVKWLLQQDAKKLIFIISGGNSGLRKSQTAIYSLIQEYCDVSFIMTSAERFNTINEGESLLREFTSFSKIDAIFCVEMSDMKLKNIDNASRNVLPHLKHFVCIQSDANGICESRRNTKTNCVNVQCDKSIRKPEIVFKYIKNLIQSVEDSKPISVVVSNPSVSECEKLNFEYLPTTADELLDLYTNLPEFPQFEECVSKGLQNVDKNSLLPVFIIPGLGVSRINPLINKIMHPVFCARFPFKVDSVENAALSLLWPLKTIQSEGPYTIVGETWGGTTAVALAKIIEGFGDTVNLLLLDGCPSDNEKRLTQLDNIDFELLNENPGKKEEINRSINMFMDKLNTLKDFIPNNTQLKADTVIARPSTSDILDSCINFEKNHCGKLTVHISNKTSYIEFINSLEVATIINENASFKW</sequence>
<dbReference type="Gene3D" id="3.10.129.110">
    <property type="entry name" value="Polyketide synthase dehydratase"/>
    <property type="match status" value="1"/>
</dbReference>
<dbReference type="SUPFAM" id="SSF52151">
    <property type="entry name" value="FabD/lysophospholipase-like"/>
    <property type="match status" value="1"/>
</dbReference>
<proteinExistence type="predicted"/>